<feature type="region of interest" description="Disordered" evidence="1">
    <location>
        <begin position="1"/>
        <end position="22"/>
    </location>
</feature>
<dbReference type="GO" id="GO:0005938">
    <property type="term" value="C:cell cortex"/>
    <property type="evidence" value="ECO:0007669"/>
    <property type="project" value="TreeGrafter"/>
</dbReference>
<keyword evidence="3" id="KW-1185">Reference proteome</keyword>
<feature type="compositionally biased region" description="Basic residues" evidence="1">
    <location>
        <begin position="200"/>
        <end position="210"/>
    </location>
</feature>
<feature type="compositionally biased region" description="Acidic residues" evidence="1">
    <location>
        <begin position="244"/>
        <end position="262"/>
    </location>
</feature>
<dbReference type="InterPro" id="IPR045842">
    <property type="entry name" value="Fry_C"/>
</dbReference>
<evidence type="ECO:0000313" key="4">
    <source>
        <dbReference type="WBParaSite" id="ACRNAN_scaffold2544.g22806.t1"/>
    </source>
</evidence>
<reference evidence="4" key="1">
    <citation type="submission" date="2022-11" db="UniProtKB">
        <authorList>
            <consortium name="WormBaseParasite"/>
        </authorList>
    </citation>
    <scope>IDENTIFICATION</scope>
</reference>
<feature type="domain" description="Protein furry C-terminal" evidence="2">
    <location>
        <begin position="17"/>
        <end position="648"/>
    </location>
</feature>
<protein>
    <submittedName>
        <fullName evidence="4">Protein furry C-terminal domain-containing protein</fullName>
    </submittedName>
</protein>
<feature type="compositionally biased region" description="Basic and acidic residues" evidence="1">
    <location>
        <begin position="263"/>
        <end position="272"/>
    </location>
</feature>
<feature type="compositionally biased region" description="Acidic residues" evidence="1">
    <location>
        <begin position="154"/>
        <end position="181"/>
    </location>
</feature>
<sequence length="675" mass="74612">MTGTQLAANNVDSLRRQNASSQSKVRERLISLLTASGMQVGLPKSSSMIFSQSTNDIYHESTVGGTTNMNIKTGASNSAYSSSERISHQDELESGSSLVAVGVDASSITTDSFPRVFKEFDFLEAEHDSISESNESCFNWLSTLRPRCEIDQNEEVEDGIADEHDDDFLNPGEDEEDEDDVDLRVTMGRNIRMRNPVPRRGGKSAMHPRRPLSGASDSNDISSDRTPVQSEQASDDSSPSCPVTDEEEDHEDEENDLEVIAEDESKSQEHARVPSSLAETASTYPIGGDDTMFASLETASSVQCRSEFSIQHGNGYAQNKPPIYLECNHHISGQVEQVWVSFVNDIANEQDGGTTSHSIMLFSQLFRECCVKLSSLLRDACHCINMSSSQHSQSPRDLSAYFTQALNVVLKVADCPILFVTPQFLHSSNLLQTHKFALYELLEHYETFIERKEQCIRALNAVKSSLKLMLLSPTSSTTSIGGVNQEVELCKSLHKLFFQLLLMLEKLNDMIKAITSSANSQEFDLSPAVLCLHRELLACTSELPPSELRMSSNSLSASRTDQSVDTLVLHLTNKNYKSALMTLRQLRNQFGSNQYGCCDHVDIEVLLIQFCRAHTMRTWAIVGSMPELQRNCTSLRQICGTLSALVRTLLSDVGTGSLRSSRLSSVNESSGMNTT</sequence>
<dbReference type="Pfam" id="PF19421">
    <property type="entry name" value="Fry_C"/>
    <property type="match status" value="1"/>
</dbReference>
<feature type="compositionally biased region" description="Polar residues" evidence="1">
    <location>
        <begin position="215"/>
        <end position="241"/>
    </location>
</feature>
<accession>A0A914DF30</accession>
<organism evidence="3 4">
    <name type="scientific">Acrobeloides nanus</name>
    <dbReference type="NCBI Taxonomy" id="290746"/>
    <lineage>
        <taxon>Eukaryota</taxon>
        <taxon>Metazoa</taxon>
        <taxon>Ecdysozoa</taxon>
        <taxon>Nematoda</taxon>
        <taxon>Chromadorea</taxon>
        <taxon>Rhabditida</taxon>
        <taxon>Tylenchina</taxon>
        <taxon>Cephalobomorpha</taxon>
        <taxon>Cephaloboidea</taxon>
        <taxon>Cephalobidae</taxon>
        <taxon>Acrobeloides</taxon>
    </lineage>
</organism>
<dbReference type="PANTHER" id="PTHR12295:SF30">
    <property type="entry name" value="PROTEIN FURRY"/>
    <property type="match status" value="1"/>
</dbReference>
<dbReference type="InterPro" id="IPR039867">
    <property type="entry name" value="Furry/Tao3/Mor2"/>
</dbReference>
<feature type="region of interest" description="Disordered" evidence="1">
    <location>
        <begin position="154"/>
        <end position="286"/>
    </location>
</feature>
<dbReference type="WBParaSite" id="ACRNAN_scaffold2544.g22806.t1">
    <property type="protein sequence ID" value="ACRNAN_scaffold2544.g22806.t1"/>
    <property type="gene ID" value="ACRNAN_scaffold2544.g22806"/>
</dbReference>
<dbReference type="GO" id="GO:0000902">
    <property type="term" value="P:cell morphogenesis"/>
    <property type="evidence" value="ECO:0007669"/>
    <property type="project" value="InterPro"/>
</dbReference>
<dbReference type="GO" id="GO:0030427">
    <property type="term" value="C:site of polarized growth"/>
    <property type="evidence" value="ECO:0007669"/>
    <property type="project" value="TreeGrafter"/>
</dbReference>
<proteinExistence type="predicted"/>
<name>A0A914DF30_9BILA</name>
<evidence type="ECO:0000313" key="3">
    <source>
        <dbReference type="Proteomes" id="UP000887540"/>
    </source>
</evidence>
<dbReference type="PANTHER" id="PTHR12295">
    <property type="entry name" value="FURRY-RELATED"/>
    <property type="match status" value="1"/>
</dbReference>
<dbReference type="AlphaFoldDB" id="A0A914DF30"/>
<dbReference type="GO" id="GO:0031175">
    <property type="term" value="P:neuron projection development"/>
    <property type="evidence" value="ECO:0007669"/>
    <property type="project" value="TreeGrafter"/>
</dbReference>
<dbReference type="Proteomes" id="UP000887540">
    <property type="component" value="Unplaced"/>
</dbReference>
<evidence type="ECO:0000256" key="1">
    <source>
        <dbReference type="SAM" id="MobiDB-lite"/>
    </source>
</evidence>
<evidence type="ECO:0000259" key="2">
    <source>
        <dbReference type="Pfam" id="PF19421"/>
    </source>
</evidence>